<proteinExistence type="predicted"/>
<dbReference type="RefSeq" id="WP_124947402.1">
    <property type="nucleotide sequence ID" value="NZ_BHVT01000073.1"/>
</dbReference>
<dbReference type="Proteomes" id="UP000295367">
    <property type="component" value="Unassembled WGS sequence"/>
</dbReference>
<dbReference type="AlphaFoldDB" id="A0A4R3YF28"/>
<evidence type="ECO:0000256" key="7">
    <source>
        <dbReference type="ARBA" id="ARBA00022777"/>
    </source>
</evidence>
<dbReference type="PANTHER" id="PTHR45436:SF8">
    <property type="entry name" value="HISTIDINE KINASE"/>
    <property type="match status" value="1"/>
</dbReference>
<dbReference type="EMBL" id="SMCO01000001">
    <property type="protein sequence ID" value="TCV90700.1"/>
    <property type="molecule type" value="Genomic_DNA"/>
</dbReference>
<dbReference type="SMART" id="SM00388">
    <property type="entry name" value="HisKA"/>
    <property type="match status" value="1"/>
</dbReference>
<dbReference type="InterPro" id="IPR003661">
    <property type="entry name" value="HisK_dim/P_dom"/>
</dbReference>
<reference evidence="14 15" key="1">
    <citation type="submission" date="2019-03" db="EMBL/GenBank/DDBJ databases">
        <title>Genomic Encyclopedia of Type Strains, Phase IV (KMG-IV): sequencing the most valuable type-strain genomes for metagenomic binning, comparative biology and taxonomic classification.</title>
        <authorList>
            <person name="Goeker M."/>
        </authorList>
    </citation>
    <scope>NUCLEOTIDE SEQUENCE [LARGE SCALE GENOMIC DNA]</scope>
    <source>
        <strain evidence="14 15">DSM 100309</strain>
    </source>
</reference>
<dbReference type="InterPro" id="IPR050428">
    <property type="entry name" value="TCS_sensor_his_kinase"/>
</dbReference>
<keyword evidence="5" id="KW-0808">Transferase</keyword>
<comment type="caution">
    <text evidence="14">The sequence shown here is derived from an EMBL/GenBank/DDBJ whole genome shotgun (WGS) entry which is preliminary data.</text>
</comment>
<dbReference type="FunFam" id="3.30.565.10:FF:000006">
    <property type="entry name" value="Sensor histidine kinase WalK"/>
    <property type="match status" value="1"/>
</dbReference>
<feature type="transmembrane region" description="Helical" evidence="11">
    <location>
        <begin position="157"/>
        <end position="179"/>
    </location>
</feature>
<dbReference type="CDD" id="cd00082">
    <property type="entry name" value="HisKA"/>
    <property type="match status" value="1"/>
</dbReference>
<dbReference type="Gene3D" id="1.10.287.130">
    <property type="match status" value="1"/>
</dbReference>
<feature type="domain" description="HAMP" evidence="13">
    <location>
        <begin position="181"/>
        <end position="234"/>
    </location>
</feature>
<dbReference type="CDD" id="cd06225">
    <property type="entry name" value="HAMP"/>
    <property type="match status" value="1"/>
</dbReference>
<evidence type="ECO:0000256" key="1">
    <source>
        <dbReference type="ARBA" id="ARBA00000085"/>
    </source>
</evidence>
<dbReference type="PANTHER" id="PTHR45436">
    <property type="entry name" value="SENSOR HISTIDINE KINASE YKOH"/>
    <property type="match status" value="1"/>
</dbReference>
<evidence type="ECO:0000259" key="12">
    <source>
        <dbReference type="PROSITE" id="PS50109"/>
    </source>
</evidence>
<dbReference type="Gene3D" id="3.30.565.10">
    <property type="entry name" value="Histidine kinase-like ATPase, C-terminal domain"/>
    <property type="match status" value="1"/>
</dbReference>
<dbReference type="CDD" id="cd00075">
    <property type="entry name" value="HATPase"/>
    <property type="match status" value="1"/>
</dbReference>
<evidence type="ECO:0000256" key="2">
    <source>
        <dbReference type="ARBA" id="ARBA00004429"/>
    </source>
</evidence>
<comment type="subcellular location">
    <subcellularLocation>
        <location evidence="2">Cell inner membrane</location>
        <topology evidence="2">Multi-pass membrane protein</topology>
    </subcellularLocation>
</comment>
<dbReference type="OrthoDB" id="9809766at2"/>
<evidence type="ECO:0000256" key="8">
    <source>
        <dbReference type="ARBA" id="ARBA00022989"/>
    </source>
</evidence>
<dbReference type="SMART" id="SM00387">
    <property type="entry name" value="HATPase_c"/>
    <property type="match status" value="1"/>
</dbReference>
<dbReference type="SUPFAM" id="SSF55874">
    <property type="entry name" value="ATPase domain of HSP90 chaperone/DNA topoisomerase II/histidine kinase"/>
    <property type="match status" value="1"/>
</dbReference>
<dbReference type="Pfam" id="PF00672">
    <property type="entry name" value="HAMP"/>
    <property type="match status" value="1"/>
</dbReference>
<protein>
    <recommendedName>
        <fullName evidence="3">histidine kinase</fullName>
        <ecNumber evidence="3">2.7.13.3</ecNumber>
    </recommendedName>
</protein>
<evidence type="ECO:0000256" key="10">
    <source>
        <dbReference type="ARBA" id="ARBA00023136"/>
    </source>
</evidence>
<dbReference type="Pfam" id="PF00512">
    <property type="entry name" value="HisKA"/>
    <property type="match status" value="1"/>
</dbReference>
<dbReference type="InterPro" id="IPR036097">
    <property type="entry name" value="HisK_dim/P_sf"/>
</dbReference>
<keyword evidence="9" id="KW-0902">Two-component regulatory system</keyword>
<dbReference type="PRINTS" id="PR00344">
    <property type="entry name" value="BCTRLSENSOR"/>
</dbReference>
<keyword evidence="4" id="KW-0597">Phosphoprotein</keyword>
<dbReference type="InterPro" id="IPR003660">
    <property type="entry name" value="HAMP_dom"/>
</dbReference>
<evidence type="ECO:0000259" key="13">
    <source>
        <dbReference type="PROSITE" id="PS50885"/>
    </source>
</evidence>
<evidence type="ECO:0000256" key="6">
    <source>
        <dbReference type="ARBA" id="ARBA00022692"/>
    </source>
</evidence>
<keyword evidence="6 11" id="KW-0812">Transmembrane</keyword>
<feature type="domain" description="Histidine kinase" evidence="12">
    <location>
        <begin position="242"/>
        <end position="453"/>
    </location>
</feature>
<dbReference type="PROSITE" id="PS50885">
    <property type="entry name" value="HAMP"/>
    <property type="match status" value="1"/>
</dbReference>
<dbReference type="PROSITE" id="PS50109">
    <property type="entry name" value="HIS_KIN"/>
    <property type="match status" value="1"/>
</dbReference>
<dbReference type="Gene3D" id="6.10.340.10">
    <property type="match status" value="1"/>
</dbReference>
<dbReference type="InterPro" id="IPR036890">
    <property type="entry name" value="HATPase_C_sf"/>
</dbReference>
<dbReference type="Pfam" id="PF02518">
    <property type="entry name" value="HATPase_c"/>
    <property type="match status" value="1"/>
</dbReference>
<keyword evidence="8 11" id="KW-1133">Transmembrane helix</keyword>
<evidence type="ECO:0000256" key="3">
    <source>
        <dbReference type="ARBA" id="ARBA00012438"/>
    </source>
</evidence>
<evidence type="ECO:0000313" key="15">
    <source>
        <dbReference type="Proteomes" id="UP000295367"/>
    </source>
</evidence>
<dbReference type="GO" id="GO:0000155">
    <property type="term" value="F:phosphorelay sensor kinase activity"/>
    <property type="evidence" value="ECO:0007669"/>
    <property type="project" value="InterPro"/>
</dbReference>
<dbReference type="InterPro" id="IPR005467">
    <property type="entry name" value="His_kinase_dom"/>
</dbReference>
<evidence type="ECO:0000256" key="5">
    <source>
        <dbReference type="ARBA" id="ARBA00022679"/>
    </source>
</evidence>
<dbReference type="InterPro" id="IPR004358">
    <property type="entry name" value="Sig_transdc_His_kin-like_C"/>
</dbReference>
<feature type="transmembrane region" description="Helical" evidence="11">
    <location>
        <begin position="12"/>
        <end position="33"/>
    </location>
</feature>
<dbReference type="GO" id="GO:0005886">
    <property type="term" value="C:plasma membrane"/>
    <property type="evidence" value="ECO:0007669"/>
    <property type="project" value="UniProtKB-SubCell"/>
</dbReference>
<accession>A0A4R3YF28</accession>
<keyword evidence="10 11" id="KW-0472">Membrane</keyword>
<evidence type="ECO:0000256" key="4">
    <source>
        <dbReference type="ARBA" id="ARBA00022553"/>
    </source>
</evidence>
<organism evidence="14 15">
    <name type="scientific">Sulfurirhabdus autotrophica</name>
    <dbReference type="NCBI Taxonomy" id="1706046"/>
    <lineage>
        <taxon>Bacteria</taxon>
        <taxon>Pseudomonadati</taxon>
        <taxon>Pseudomonadota</taxon>
        <taxon>Betaproteobacteria</taxon>
        <taxon>Nitrosomonadales</taxon>
        <taxon>Sulfuricellaceae</taxon>
        <taxon>Sulfurirhabdus</taxon>
    </lineage>
</organism>
<keyword evidence="7 14" id="KW-0418">Kinase</keyword>
<gene>
    <name evidence="14" type="ORF">EDC63_101674</name>
</gene>
<evidence type="ECO:0000256" key="9">
    <source>
        <dbReference type="ARBA" id="ARBA00023012"/>
    </source>
</evidence>
<evidence type="ECO:0000313" key="14">
    <source>
        <dbReference type="EMBL" id="TCV90700.1"/>
    </source>
</evidence>
<dbReference type="InterPro" id="IPR003594">
    <property type="entry name" value="HATPase_dom"/>
</dbReference>
<sequence length="453" mass="50482">MNFFSLSTPVKLTIGFLSLYIFGSLLIFGYLNYQLSATLTLQIDRALKDQQTLMLLKQHDSGYRGMVQAVDNEISSKGKEDRAYRVVDAKGKTLFEIGGLFLPEMKPFKGIKEITLGGLGNEKDKTDARVIAFPLSDKLNMFVAIGTRQLQQLKQELWLTFVKTEILIVLLGAAVGFWLTQRFHGRIESFNQLAKQIVKSGDLSSRMPVAGNDEFASLAINVNAMLERIDRLVQGIRQVSDNIAHDLRTPLTRLRADVEVALRQQDPEIDHATLERVLEELENMQTIFNSLLSLGQAEAGGMRIKRKEVDITAFLGEMVELYAPSAEEHGLELKSEIASDIHLRVDRQLIAQALSNLFDNALKYVPEGGTLQLRASQKDNIVEIVLEDNGPGIPPEMREKIFERFSRIDPSRTLSGSGLGLALVRAFIELHNGSVDVYESPLGGAAFRIILPT</sequence>
<dbReference type="EC" id="2.7.13.3" evidence="3"/>
<comment type="catalytic activity">
    <reaction evidence="1">
        <text>ATP + protein L-histidine = ADP + protein N-phospho-L-histidine.</text>
        <dbReference type="EC" id="2.7.13.3"/>
    </reaction>
</comment>
<dbReference type="SMART" id="SM00304">
    <property type="entry name" value="HAMP"/>
    <property type="match status" value="1"/>
</dbReference>
<name>A0A4R3YF28_9PROT</name>
<keyword evidence="15" id="KW-1185">Reference proteome</keyword>
<evidence type="ECO:0000256" key="11">
    <source>
        <dbReference type="SAM" id="Phobius"/>
    </source>
</evidence>
<dbReference type="SUPFAM" id="SSF47384">
    <property type="entry name" value="Homodimeric domain of signal transducing histidine kinase"/>
    <property type="match status" value="1"/>
</dbReference>